<name>A0ACD5YKJ1_AVESA</name>
<keyword evidence="2" id="KW-1185">Reference proteome</keyword>
<organism evidence="1 2">
    <name type="scientific">Avena sativa</name>
    <name type="common">Oat</name>
    <dbReference type="NCBI Taxonomy" id="4498"/>
    <lineage>
        <taxon>Eukaryota</taxon>
        <taxon>Viridiplantae</taxon>
        <taxon>Streptophyta</taxon>
        <taxon>Embryophyta</taxon>
        <taxon>Tracheophyta</taxon>
        <taxon>Spermatophyta</taxon>
        <taxon>Magnoliopsida</taxon>
        <taxon>Liliopsida</taxon>
        <taxon>Poales</taxon>
        <taxon>Poaceae</taxon>
        <taxon>BOP clade</taxon>
        <taxon>Pooideae</taxon>
        <taxon>Poodae</taxon>
        <taxon>Poeae</taxon>
        <taxon>Poeae Chloroplast Group 1 (Aveneae type)</taxon>
        <taxon>Aveninae</taxon>
        <taxon>Avena</taxon>
    </lineage>
</organism>
<dbReference type="Proteomes" id="UP001732700">
    <property type="component" value="Chromosome 5D"/>
</dbReference>
<proteinExistence type="predicted"/>
<sequence>MESAVITGTPLAVAAARRLPVVPPPHGFASISNPSSIGGGGAGNGRFFGGGGGGGGGSGGGDSGAGAAAAAAAALGDTGTADADVILLHVGGMSCGGCASKVKRILENQPEVSSATVDFDNATATVWTKSEAKQTEDWQRQLGEKLALHLTNCGFQSHMYGKRLCFYHLLHQSRCKASNIIQKLS</sequence>
<accession>A0ACD5YKJ1</accession>
<protein>
    <submittedName>
        <fullName evidence="1">Uncharacterized protein</fullName>
    </submittedName>
</protein>
<evidence type="ECO:0000313" key="1">
    <source>
        <dbReference type="EnsemblPlants" id="AVESA.00010b.r2.5DG0997270.3.CDS"/>
    </source>
</evidence>
<reference evidence="1" key="2">
    <citation type="submission" date="2025-09" db="UniProtKB">
        <authorList>
            <consortium name="EnsemblPlants"/>
        </authorList>
    </citation>
    <scope>IDENTIFICATION</scope>
</reference>
<reference evidence="1" key="1">
    <citation type="submission" date="2021-05" db="EMBL/GenBank/DDBJ databases">
        <authorList>
            <person name="Scholz U."/>
            <person name="Mascher M."/>
            <person name="Fiebig A."/>
        </authorList>
    </citation>
    <scope>NUCLEOTIDE SEQUENCE [LARGE SCALE GENOMIC DNA]</scope>
</reference>
<evidence type="ECO:0000313" key="2">
    <source>
        <dbReference type="Proteomes" id="UP001732700"/>
    </source>
</evidence>
<dbReference type="EnsemblPlants" id="AVESA.00010b.r2.5DG0997270.3">
    <property type="protein sequence ID" value="AVESA.00010b.r2.5DG0997270.3.CDS"/>
    <property type="gene ID" value="AVESA.00010b.r2.5DG0997270"/>
</dbReference>